<dbReference type="EC" id="3.1.3.-" evidence="6"/>
<accession>A0ABW0K4E6</accession>
<keyword evidence="4 7" id="KW-0378">Hydrolase</keyword>
<keyword evidence="3 6" id="KW-0479">Metal-binding</keyword>
<dbReference type="Proteomes" id="UP001596044">
    <property type="component" value="Unassembled WGS sequence"/>
</dbReference>
<evidence type="ECO:0000256" key="3">
    <source>
        <dbReference type="ARBA" id="ARBA00022723"/>
    </source>
</evidence>
<dbReference type="InterPro" id="IPR006354">
    <property type="entry name" value="HAD-SF_hydro_IIA_hyp1"/>
</dbReference>
<evidence type="ECO:0000313" key="8">
    <source>
        <dbReference type="Proteomes" id="UP001596044"/>
    </source>
</evidence>
<dbReference type="PANTHER" id="PTHR19288:SF46">
    <property type="entry name" value="HALOACID DEHALOGENASE-LIKE HYDROLASE DOMAIN-CONTAINING PROTEIN 2"/>
    <property type="match status" value="1"/>
</dbReference>
<dbReference type="SUPFAM" id="SSF56784">
    <property type="entry name" value="HAD-like"/>
    <property type="match status" value="1"/>
</dbReference>
<comment type="cofactor">
    <cofactor evidence="1 6">
        <name>Mg(2+)</name>
        <dbReference type="ChEBI" id="CHEBI:18420"/>
    </cofactor>
</comment>
<dbReference type="Pfam" id="PF13344">
    <property type="entry name" value="Hydrolase_6"/>
    <property type="match status" value="1"/>
</dbReference>
<dbReference type="PANTHER" id="PTHR19288">
    <property type="entry name" value="4-NITROPHENYLPHOSPHATASE-RELATED"/>
    <property type="match status" value="1"/>
</dbReference>
<comment type="caution">
    <text evidence="7">The sequence shown here is derived from an EMBL/GenBank/DDBJ whole genome shotgun (WGS) entry which is preliminary data.</text>
</comment>
<dbReference type="Gene3D" id="3.40.50.1000">
    <property type="entry name" value="HAD superfamily/HAD-like"/>
    <property type="match status" value="2"/>
</dbReference>
<keyword evidence="8" id="KW-1185">Reference proteome</keyword>
<name>A0ABW0K4E6_9BACL</name>
<dbReference type="PIRSF" id="PIRSF000915">
    <property type="entry name" value="PGP-type_phosphatase"/>
    <property type="match status" value="1"/>
</dbReference>
<gene>
    <name evidence="7" type="ORF">ACFPOG_04610</name>
</gene>
<proteinExistence type="inferred from homology"/>
<organism evidence="7 8">
    <name type="scientific">Paenibacillus aestuarii</name>
    <dbReference type="NCBI Taxonomy" id="516965"/>
    <lineage>
        <taxon>Bacteria</taxon>
        <taxon>Bacillati</taxon>
        <taxon>Bacillota</taxon>
        <taxon>Bacilli</taxon>
        <taxon>Bacillales</taxon>
        <taxon>Paenibacillaceae</taxon>
        <taxon>Paenibacillus</taxon>
    </lineage>
</organism>
<dbReference type="RefSeq" id="WP_270884123.1">
    <property type="nucleotide sequence ID" value="NZ_JAQFVF010000061.1"/>
</dbReference>
<dbReference type="SFLD" id="SFLDG01139">
    <property type="entry name" value="C2.A:_Pyridoxal_Phosphate_Phos"/>
    <property type="match status" value="1"/>
</dbReference>
<dbReference type="Pfam" id="PF13242">
    <property type="entry name" value="Hydrolase_like"/>
    <property type="match status" value="1"/>
</dbReference>
<keyword evidence="5 6" id="KW-0460">Magnesium</keyword>
<protein>
    <recommendedName>
        <fullName evidence="6">Acid sugar phosphatase</fullName>
        <ecNumber evidence="6">3.1.3.-</ecNumber>
    </recommendedName>
</protein>
<dbReference type="GO" id="GO:0016787">
    <property type="term" value="F:hydrolase activity"/>
    <property type="evidence" value="ECO:0007669"/>
    <property type="project" value="UniProtKB-KW"/>
</dbReference>
<evidence type="ECO:0000256" key="1">
    <source>
        <dbReference type="ARBA" id="ARBA00001946"/>
    </source>
</evidence>
<dbReference type="InterPro" id="IPR023214">
    <property type="entry name" value="HAD_sf"/>
</dbReference>
<dbReference type="EMBL" id="JBHSMJ010000008">
    <property type="protein sequence ID" value="MFC5447527.1"/>
    <property type="molecule type" value="Genomic_DNA"/>
</dbReference>
<evidence type="ECO:0000256" key="6">
    <source>
        <dbReference type="PIRNR" id="PIRNR000915"/>
    </source>
</evidence>
<reference evidence="8" key="1">
    <citation type="journal article" date="2019" name="Int. J. Syst. Evol. Microbiol.">
        <title>The Global Catalogue of Microorganisms (GCM) 10K type strain sequencing project: providing services to taxonomists for standard genome sequencing and annotation.</title>
        <authorList>
            <consortium name="The Broad Institute Genomics Platform"/>
            <consortium name="The Broad Institute Genome Sequencing Center for Infectious Disease"/>
            <person name="Wu L."/>
            <person name="Ma J."/>
        </authorList>
    </citation>
    <scope>NUCLEOTIDE SEQUENCE [LARGE SCALE GENOMIC DNA]</scope>
    <source>
        <strain evidence="8">KACC 11904</strain>
    </source>
</reference>
<evidence type="ECO:0000256" key="5">
    <source>
        <dbReference type="ARBA" id="ARBA00022842"/>
    </source>
</evidence>
<dbReference type="SFLD" id="SFLDS00003">
    <property type="entry name" value="Haloacid_Dehalogenase"/>
    <property type="match status" value="1"/>
</dbReference>
<evidence type="ECO:0000256" key="2">
    <source>
        <dbReference type="ARBA" id="ARBA00006696"/>
    </source>
</evidence>
<comment type="similarity">
    <text evidence="2 6">Belongs to the HAD-like hydrolase superfamily. NagD family.</text>
</comment>
<evidence type="ECO:0000256" key="4">
    <source>
        <dbReference type="ARBA" id="ARBA00022801"/>
    </source>
</evidence>
<dbReference type="NCBIfam" id="TIGR01460">
    <property type="entry name" value="HAD-SF-IIA"/>
    <property type="match status" value="1"/>
</dbReference>
<sequence length="278" mass="29609">MQLMKEKNRTIGFLIDLDGTLYRGREPIPHAAEFIRFLQDAALPYLLVTNNSSRSPEQVAEHLQELGIEVPAAAVYTSSQAAAQYMQEQRQGNRVHMIGEAGLQNALEAAGFLLDAQTPDYVVQGIDRSFTYAKLTEAARHLHKGAAYVLTNPDRLLPSDGGLMPGAGTLAAAITAATGVQPVIIGKPSPIIMAYAIERLGLPAADVWVIGDNAATDIRGGLEAGCRTALVLTGVATSANVQDQLAAAGVTPDLIAADLRELLTRIMPRDEADSASRR</sequence>
<comment type="function">
    <text evidence="6">Catalyzes the dephosphorylation of 2-6 carbon acid sugars in vitro.</text>
</comment>
<dbReference type="NCBIfam" id="TIGR01457">
    <property type="entry name" value="HAD-SF-IIA-hyp2"/>
    <property type="match status" value="1"/>
</dbReference>
<evidence type="ECO:0000313" key="7">
    <source>
        <dbReference type="EMBL" id="MFC5447527.1"/>
    </source>
</evidence>
<dbReference type="InterPro" id="IPR036412">
    <property type="entry name" value="HAD-like_sf"/>
</dbReference>
<dbReference type="InterPro" id="IPR006357">
    <property type="entry name" value="HAD-SF_hydro_IIA"/>
</dbReference>